<dbReference type="SUPFAM" id="SSF110849">
    <property type="entry name" value="ParB/Sulfiredoxin"/>
    <property type="match status" value="1"/>
</dbReference>
<dbReference type="GO" id="GO:0005694">
    <property type="term" value="C:chromosome"/>
    <property type="evidence" value="ECO:0007669"/>
    <property type="project" value="TreeGrafter"/>
</dbReference>
<dbReference type="NCBIfam" id="TIGR00180">
    <property type="entry name" value="parB_part"/>
    <property type="match status" value="1"/>
</dbReference>
<dbReference type="AlphaFoldDB" id="A0A7M2RGR5"/>
<dbReference type="SMART" id="SM00470">
    <property type="entry name" value="ParB"/>
    <property type="match status" value="1"/>
</dbReference>
<dbReference type="SUPFAM" id="SSF109709">
    <property type="entry name" value="KorB DNA-binding domain-like"/>
    <property type="match status" value="1"/>
</dbReference>
<evidence type="ECO:0000313" key="4">
    <source>
        <dbReference type="Proteomes" id="UP000593601"/>
    </source>
</evidence>
<proteinExistence type="inferred from homology"/>
<dbReference type="InterPro" id="IPR003115">
    <property type="entry name" value="ParB_N"/>
</dbReference>
<evidence type="ECO:0000256" key="1">
    <source>
        <dbReference type="ARBA" id="ARBA00006295"/>
    </source>
</evidence>
<dbReference type="PANTHER" id="PTHR33375:SF7">
    <property type="entry name" value="CHROMOSOME 2-PARTITIONING PROTEIN PARB-RELATED"/>
    <property type="match status" value="1"/>
</dbReference>
<dbReference type="Gene3D" id="3.90.1530.30">
    <property type="match status" value="1"/>
</dbReference>
<dbReference type="Pfam" id="PF17762">
    <property type="entry name" value="HTH_ParB"/>
    <property type="match status" value="1"/>
</dbReference>
<dbReference type="GO" id="GO:0003677">
    <property type="term" value="F:DNA binding"/>
    <property type="evidence" value="ECO:0007669"/>
    <property type="project" value="InterPro"/>
</dbReference>
<evidence type="ECO:0000313" key="3">
    <source>
        <dbReference type="EMBL" id="QOV18542.1"/>
    </source>
</evidence>
<keyword evidence="4" id="KW-1185">Reference proteome</keyword>
<comment type="similarity">
    <text evidence="1">Belongs to the ParB family.</text>
</comment>
<dbReference type="RefSeq" id="WP_193734904.1">
    <property type="nucleotide sequence ID" value="NZ_CP063304.1"/>
</dbReference>
<dbReference type="PANTHER" id="PTHR33375">
    <property type="entry name" value="CHROMOSOME-PARTITIONING PROTEIN PARB-RELATED"/>
    <property type="match status" value="1"/>
</dbReference>
<gene>
    <name evidence="3" type="ORF">INP51_11040</name>
</gene>
<reference evidence="3 4" key="1">
    <citation type="submission" date="2020-10" db="EMBL/GenBank/DDBJ databases">
        <title>Blautia liquoris sp.nov., isolated from the mud in a fermentation cellar used for the production of Chinese strong-flavoured liquor.</title>
        <authorList>
            <person name="Lu L."/>
        </authorList>
    </citation>
    <scope>NUCLEOTIDE SEQUENCE [LARGE SCALE GENOMIC DNA]</scope>
    <source>
        <strain evidence="3 4">LZLJ-3</strain>
    </source>
</reference>
<accession>A0A7M2RGR5</accession>
<dbReference type="InterPro" id="IPR004437">
    <property type="entry name" value="ParB/RepB/Spo0J"/>
</dbReference>
<dbReference type="InterPro" id="IPR041468">
    <property type="entry name" value="HTH_ParB/Spo0J"/>
</dbReference>
<dbReference type="Proteomes" id="UP000593601">
    <property type="component" value="Chromosome"/>
</dbReference>
<dbReference type="Pfam" id="PF02195">
    <property type="entry name" value="ParB_N"/>
    <property type="match status" value="1"/>
</dbReference>
<dbReference type="InterPro" id="IPR036086">
    <property type="entry name" value="ParB/Sulfiredoxin_sf"/>
</dbReference>
<dbReference type="CDD" id="cd16407">
    <property type="entry name" value="ParB_N_like"/>
    <property type="match status" value="1"/>
</dbReference>
<dbReference type="GO" id="GO:0007059">
    <property type="term" value="P:chromosome segregation"/>
    <property type="evidence" value="ECO:0007669"/>
    <property type="project" value="TreeGrafter"/>
</dbReference>
<dbReference type="EMBL" id="CP063304">
    <property type="protein sequence ID" value="QOV18542.1"/>
    <property type="molecule type" value="Genomic_DNA"/>
</dbReference>
<feature type="domain" description="ParB-like N-terminal" evidence="2">
    <location>
        <begin position="32"/>
        <end position="122"/>
    </location>
</feature>
<dbReference type="Gene3D" id="1.10.10.2830">
    <property type="match status" value="1"/>
</dbReference>
<dbReference type="InterPro" id="IPR050336">
    <property type="entry name" value="Chromosome_partition/occlusion"/>
</dbReference>
<organism evidence="3 4">
    <name type="scientific">Blautia liquoris</name>
    <dbReference type="NCBI Taxonomy" id="2779518"/>
    <lineage>
        <taxon>Bacteria</taxon>
        <taxon>Bacillati</taxon>
        <taxon>Bacillota</taxon>
        <taxon>Clostridia</taxon>
        <taxon>Lachnospirales</taxon>
        <taxon>Lachnospiraceae</taxon>
        <taxon>Blautia</taxon>
    </lineage>
</organism>
<dbReference type="KEGG" id="bliq:INP51_11040"/>
<sequence>MKSSAKNIKLASVDDIFSTEESRTDEKLEKIVELPLTELFPFKDHPFKVIDNEAMYDTAESIKQYGVLVPAIVRPRDEGGYEIVAGHRRKRACEIAERPTMPVIVRNLDDDAATIIMVDSNLQRENILPSERAFAFKLKLEAIKRQGARTDLTSTQDEQKLSAEKVGKDAGVGKDTVRRYIRLTELIPELLSMVDEKKIALSPAVELSYLKNEEQISLLEAMEMEQATPSQPQAKRLREFSEKGKLTIEVMSAIMSEEKKGDLDKVTLTADKIKKYFPKSYTPRQMEDTIIKLLEGWHKKRTQQQER</sequence>
<name>A0A7M2RGR5_9FIRM</name>
<protein>
    <submittedName>
        <fullName evidence="3">ParB/RepB/Spo0J family partition protein</fullName>
    </submittedName>
</protein>
<evidence type="ECO:0000259" key="2">
    <source>
        <dbReference type="SMART" id="SM00470"/>
    </source>
</evidence>